<evidence type="ECO:0000313" key="2">
    <source>
        <dbReference type="Proteomes" id="UP000422648"/>
    </source>
</evidence>
<name>A0A5S9HXT8_9CAUD</name>
<sequence>MKKYTHLNSKRDALESDWNTHFFRKKHTPSAFENNLTSNIVLTVEKMFSLATAQIKSITNYRKF</sequence>
<dbReference type="GeneID" id="55802979"/>
<accession>A0A5S9HXT8</accession>
<protein>
    <submittedName>
        <fullName evidence="1">Uncharacterized protein</fullName>
    </submittedName>
</protein>
<keyword evidence="2" id="KW-1185">Reference proteome</keyword>
<dbReference type="Proteomes" id="UP000422648">
    <property type="component" value="Segment"/>
</dbReference>
<proteinExistence type="predicted"/>
<dbReference type="EMBL" id="AP019524">
    <property type="protein sequence ID" value="BBI90566.1"/>
    <property type="molecule type" value="Genomic_DNA"/>
</dbReference>
<reference evidence="1 2" key="1">
    <citation type="journal article" date="2019" name="Arch. Virol.">
        <title>A novel jumbo Tenacibaculum maritimum lytic phage with head-fiber-like appendages.</title>
        <authorList>
            <person name="Kawato Y."/>
            <person name="Istiqomah I."/>
            <person name="Gaafar A.Y."/>
            <person name="Hanaoka M."/>
            <person name="Ishimaru K."/>
            <person name="Yasuike M."/>
            <person name="Nishiki I."/>
            <person name="Nakamura Y."/>
            <person name="Fujiwara A."/>
            <person name="Nakai T."/>
        </authorList>
    </citation>
    <scope>NUCLEOTIDE SEQUENCE [LARGE SCALE GENOMIC DNA]</scope>
    <source>
        <strain evidence="1 2">PTm1</strain>
    </source>
</reference>
<dbReference type="RefSeq" id="YP_009873858.1">
    <property type="nucleotide sequence ID" value="NC_049340.1"/>
</dbReference>
<evidence type="ECO:0000313" key="1">
    <source>
        <dbReference type="EMBL" id="BBI90566.1"/>
    </source>
</evidence>
<organism evidence="1 2">
    <name type="scientific">Tenacibaculum phage PTm1</name>
    <dbReference type="NCBI Taxonomy" id="2547425"/>
    <lineage>
        <taxon>Viruses</taxon>
        <taxon>Duplodnaviria</taxon>
        <taxon>Heunggongvirae</taxon>
        <taxon>Uroviricota</taxon>
        <taxon>Caudoviricetes</taxon>
        <taxon>Shirahamavirus</taxon>
        <taxon>Shirahamavirus PTm1</taxon>
    </lineage>
</organism>
<dbReference type="KEGG" id="vg:55802979"/>